<protein>
    <recommendedName>
        <fullName evidence="3">HNH endonuclease</fullName>
    </recommendedName>
</protein>
<proteinExistence type="predicted"/>
<name>A0ABV2NUD0_9HYPH</name>
<evidence type="ECO:0000313" key="2">
    <source>
        <dbReference type="Proteomes" id="UP001549119"/>
    </source>
</evidence>
<accession>A0ABV2NUD0</accession>
<gene>
    <name evidence="1" type="ORF">ABIC20_007455</name>
</gene>
<reference evidence="1 2" key="1">
    <citation type="submission" date="2024-06" db="EMBL/GenBank/DDBJ databases">
        <title>Genomics of switchgrass bacterial isolates.</title>
        <authorList>
            <person name="Shade A."/>
        </authorList>
    </citation>
    <scope>NUCLEOTIDE SEQUENCE [LARGE SCALE GENOMIC DNA]</scope>
    <source>
        <strain evidence="1 2">PvP084</strain>
    </source>
</reference>
<dbReference type="Proteomes" id="UP001549119">
    <property type="component" value="Unassembled WGS sequence"/>
</dbReference>
<dbReference type="RefSeq" id="WP_209651182.1">
    <property type="nucleotide sequence ID" value="NZ_JBEPNV010000005.1"/>
</dbReference>
<organism evidence="1 2">
    <name type="scientific">Methylobacterium radiotolerans</name>
    <dbReference type="NCBI Taxonomy" id="31998"/>
    <lineage>
        <taxon>Bacteria</taxon>
        <taxon>Pseudomonadati</taxon>
        <taxon>Pseudomonadota</taxon>
        <taxon>Alphaproteobacteria</taxon>
        <taxon>Hyphomicrobiales</taxon>
        <taxon>Methylobacteriaceae</taxon>
        <taxon>Methylobacterium</taxon>
    </lineage>
</organism>
<dbReference type="EMBL" id="JBEPNW010000008">
    <property type="protein sequence ID" value="MET3870070.1"/>
    <property type="molecule type" value="Genomic_DNA"/>
</dbReference>
<evidence type="ECO:0008006" key="3">
    <source>
        <dbReference type="Google" id="ProtNLM"/>
    </source>
</evidence>
<comment type="caution">
    <text evidence="1">The sequence shown here is derived from an EMBL/GenBank/DDBJ whole genome shotgun (WGS) entry which is preliminary data.</text>
</comment>
<evidence type="ECO:0000313" key="1">
    <source>
        <dbReference type="EMBL" id="MET3870070.1"/>
    </source>
</evidence>
<sequence>MKHCSKCQCSKPLSEFNSDKSTKDGFGHWCASCVREKNRTNYQKNRAARIAKAKARHQADPEAHKAGCKARYRENREERIAQAIAVQKADPERRKRYAQQTYRNNPGYYAAKSIWRWDAIKQATPPWADRKAIEAVYAEARRMTDVTGIPHEVDHIEPLQHELLCGLHVPWNLQVKTRDANRRKGNRLLEK</sequence>
<keyword evidence="2" id="KW-1185">Reference proteome</keyword>